<organism evidence="1 2">
    <name type="scientific">Aspergillus tanneri</name>
    <dbReference type="NCBI Taxonomy" id="1220188"/>
    <lineage>
        <taxon>Eukaryota</taxon>
        <taxon>Fungi</taxon>
        <taxon>Dikarya</taxon>
        <taxon>Ascomycota</taxon>
        <taxon>Pezizomycotina</taxon>
        <taxon>Eurotiomycetes</taxon>
        <taxon>Eurotiomycetidae</taxon>
        <taxon>Eurotiales</taxon>
        <taxon>Aspergillaceae</taxon>
        <taxon>Aspergillus</taxon>
        <taxon>Aspergillus subgen. Circumdati</taxon>
    </lineage>
</organism>
<comment type="caution">
    <text evidence="1">The sequence shown here is derived from an EMBL/GenBank/DDBJ whole genome shotgun (WGS) entry which is preliminary data.</text>
</comment>
<dbReference type="EMBL" id="SOSA01000118">
    <property type="protein sequence ID" value="THC96338.1"/>
    <property type="molecule type" value="Genomic_DNA"/>
</dbReference>
<proteinExistence type="predicted"/>
<accession>A0A4S3JNI5</accession>
<evidence type="ECO:0000313" key="2">
    <source>
        <dbReference type="Proteomes" id="UP000308092"/>
    </source>
</evidence>
<dbReference type="STRING" id="1220188.A0A4S3JNI5"/>
<dbReference type="VEuPathDB" id="FungiDB:EYZ11_004197"/>
<keyword evidence="2" id="KW-1185">Reference proteome</keyword>
<sequence>MYNPLTNTFDLKMQGCDLWGDIVEAATYVNPCFNICHLTDYCPILWNIMGFLSSDAGPIQTQQHGTPYRASSTVPNTIIGHGMLDFILMTNGTLAAIQNMTWNGAQGFQKLPTEPLFAPYHPKYAEFVGENSSDPPPSTHIAGSGFLGLVHTKRPPQHGGYGRTP</sequence>
<dbReference type="Proteomes" id="UP000308092">
    <property type="component" value="Unassembled WGS sequence"/>
</dbReference>
<dbReference type="AlphaFoldDB" id="A0A4S3JNI5"/>
<reference evidence="1 2" key="1">
    <citation type="submission" date="2019-03" db="EMBL/GenBank/DDBJ databases">
        <title>The genome sequence of a newly discovered highly antifungal drug resistant Aspergillus species, Aspergillus tanneri NIH 1004.</title>
        <authorList>
            <person name="Mounaud S."/>
            <person name="Singh I."/>
            <person name="Joardar V."/>
            <person name="Pakala S."/>
            <person name="Pakala S."/>
            <person name="Venepally P."/>
            <person name="Hoover J."/>
            <person name="Nierman W."/>
            <person name="Chung J."/>
            <person name="Losada L."/>
        </authorList>
    </citation>
    <scope>NUCLEOTIDE SEQUENCE [LARGE SCALE GENOMIC DNA]</scope>
    <source>
        <strain evidence="1 2">NIH1004</strain>
    </source>
</reference>
<name>A0A4S3JNI5_9EURO</name>
<gene>
    <name evidence="1" type="ORF">EYZ11_004197</name>
</gene>
<evidence type="ECO:0000313" key="1">
    <source>
        <dbReference type="EMBL" id="THC96338.1"/>
    </source>
</evidence>
<dbReference type="SUPFAM" id="SSF53474">
    <property type="entry name" value="alpha/beta-Hydrolases"/>
    <property type="match status" value="1"/>
</dbReference>
<dbReference type="Gene3D" id="3.40.50.1820">
    <property type="entry name" value="alpha/beta hydrolase"/>
    <property type="match status" value="1"/>
</dbReference>
<protein>
    <submittedName>
        <fullName evidence="1">Uncharacterized protein</fullName>
    </submittedName>
</protein>
<dbReference type="InterPro" id="IPR029058">
    <property type="entry name" value="AB_hydrolase_fold"/>
</dbReference>